<sequence>MIVVFFRFYFIYFQSKIIVLDLLPAMLKKNYPAYLMRRQSIFSNSNRSKSNRHHIHLQRLCTNRVRCCASASLQIGCSANDNQNSHASNATPSSTNNQRLSPQSSNYLHTFFRTSESSSEAKWKRFSKKLSICIISACVR</sequence>
<evidence type="ECO:0000313" key="2">
    <source>
        <dbReference type="Proteomes" id="UP001430953"/>
    </source>
</evidence>
<dbReference type="AlphaFoldDB" id="A0AAW2H225"/>
<comment type="caution">
    <text evidence="1">The sequence shown here is derived from an EMBL/GenBank/DDBJ whole genome shotgun (WGS) entry which is preliminary data.</text>
</comment>
<reference evidence="1 2" key="1">
    <citation type="submission" date="2023-03" db="EMBL/GenBank/DDBJ databases">
        <title>High recombination rates correlate with genetic variation in Cardiocondyla obscurior ants.</title>
        <authorList>
            <person name="Errbii M."/>
        </authorList>
    </citation>
    <scope>NUCLEOTIDE SEQUENCE [LARGE SCALE GENOMIC DNA]</scope>
    <source>
        <strain evidence="1">Alpha-2009</strain>
        <tissue evidence="1">Whole body</tissue>
    </source>
</reference>
<evidence type="ECO:0000313" key="1">
    <source>
        <dbReference type="EMBL" id="KAL0133437.1"/>
    </source>
</evidence>
<gene>
    <name evidence="1" type="ORF">PUN28_000878</name>
</gene>
<accession>A0AAW2H225</accession>
<organism evidence="1 2">
    <name type="scientific">Cardiocondyla obscurior</name>
    <dbReference type="NCBI Taxonomy" id="286306"/>
    <lineage>
        <taxon>Eukaryota</taxon>
        <taxon>Metazoa</taxon>
        <taxon>Ecdysozoa</taxon>
        <taxon>Arthropoda</taxon>
        <taxon>Hexapoda</taxon>
        <taxon>Insecta</taxon>
        <taxon>Pterygota</taxon>
        <taxon>Neoptera</taxon>
        <taxon>Endopterygota</taxon>
        <taxon>Hymenoptera</taxon>
        <taxon>Apocrita</taxon>
        <taxon>Aculeata</taxon>
        <taxon>Formicoidea</taxon>
        <taxon>Formicidae</taxon>
        <taxon>Myrmicinae</taxon>
        <taxon>Cardiocondyla</taxon>
    </lineage>
</organism>
<dbReference type="EMBL" id="JADYXP020000001">
    <property type="protein sequence ID" value="KAL0133437.1"/>
    <property type="molecule type" value="Genomic_DNA"/>
</dbReference>
<keyword evidence="2" id="KW-1185">Reference proteome</keyword>
<protein>
    <submittedName>
        <fullName evidence="1">Uncharacterized protein</fullName>
    </submittedName>
</protein>
<name>A0AAW2H225_9HYME</name>
<dbReference type="Proteomes" id="UP001430953">
    <property type="component" value="Unassembled WGS sequence"/>
</dbReference>
<proteinExistence type="predicted"/>